<protein>
    <submittedName>
        <fullName evidence="1">Acyltransferase</fullName>
    </submittedName>
</protein>
<dbReference type="Proteomes" id="UP000694287">
    <property type="component" value="Unassembled WGS sequence"/>
</dbReference>
<evidence type="ECO:0000313" key="1">
    <source>
        <dbReference type="EMBL" id="MBW0133193.1"/>
    </source>
</evidence>
<gene>
    <name evidence="1" type="ORF">I4I81_02835</name>
</gene>
<dbReference type="InterPro" id="IPR051159">
    <property type="entry name" value="Hexapeptide_acetyltransf"/>
</dbReference>
<sequence>MIKELAYALLRRVTPVGSQRWYLMQSLVAVLPRTRGGPCLQSRFYEATLPACGSGLQLFGSVYLHRPEKIRIGSRVILAQGVHITGHDWVTVGDDVAIGPYTVMNSGDHRHADPRRLIGSQGHVVAPIAIADNVWIAAHCVILRGVRIGSGVVVAAMSVVREDVPDNVVVAGVPAEVKRSRVPAAGSAS</sequence>
<comment type="caution">
    <text evidence="1">The sequence shown here is derived from an EMBL/GenBank/DDBJ whole genome shotgun (WGS) entry which is preliminary data.</text>
</comment>
<name>A0ABS6ULR2_9PSEU</name>
<dbReference type="InterPro" id="IPR001451">
    <property type="entry name" value="Hexapep"/>
</dbReference>
<accession>A0ABS6ULR2</accession>
<dbReference type="CDD" id="cd04647">
    <property type="entry name" value="LbH_MAT_like"/>
    <property type="match status" value="1"/>
</dbReference>
<evidence type="ECO:0000313" key="2">
    <source>
        <dbReference type="Proteomes" id="UP000694287"/>
    </source>
</evidence>
<dbReference type="EMBL" id="JADQDK010000001">
    <property type="protein sequence ID" value="MBW0133193.1"/>
    <property type="molecule type" value="Genomic_DNA"/>
</dbReference>
<reference evidence="1 2" key="1">
    <citation type="submission" date="2020-11" db="EMBL/GenBank/DDBJ databases">
        <title>Pseudonocardia abyssalis sp. nov. and Pseudonocardia oceani sp. nov., description and phylogenomic analysis of two novel actinomycetes isolated from the deep Southern Ocean.</title>
        <authorList>
            <person name="Parra J."/>
        </authorList>
    </citation>
    <scope>NUCLEOTIDE SEQUENCE [LARGE SCALE GENOMIC DNA]</scope>
    <source>
        <strain evidence="1 2">KRD-168</strain>
    </source>
</reference>
<keyword evidence="1" id="KW-0808">Transferase</keyword>
<proteinExistence type="predicted"/>
<dbReference type="GO" id="GO:0016746">
    <property type="term" value="F:acyltransferase activity"/>
    <property type="evidence" value="ECO:0007669"/>
    <property type="project" value="UniProtKB-KW"/>
</dbReference>
<keyword evidence="1" id="KW-0012">Acyltransferase</keyword>
<dbReference type="PANTHER" id="PTHR23416">
    <property type="entry name" value="SIALIC ACID SYNTHASE-RELATED"/>
    <property type="match status" value="1"/>
</dbReference>
<keyword evidence="2" id="KW-1185">Reference proteome</keyword>
<dbReference type="RefSeq" id="WP_218603486.1">
    <property type="nucleotide sequence ID" value="NZ_JADQDJ010000132.1"/>
</dbReference>
<organism evidence="1 2">
    <name type="scientific">Pseudonocardia abyssalis</name>
    <dbReference type="NCBI Taxonomy" id="2792008"/>
    <lineage>
        <taxon>Bacteria</taxon>
        <taxon>Bacillati</taxon>
        <taxon>Actinomycetota</taxon>
        <taxon>Actinomycetes</taxon>
        <taxon>Pseudonocardiales</taxon>
        <taxon>Pseudonocardiaceae</taxon>
        <taxon>Pseudonocardia</taxon>
    </lineage>
</organism>
<dbReference type="Pfam" id="PF00132">
    <property type="entry name" value="Hexapep"/>
    <property type="match status" value="1"/>
</dbReference>